<dbReference type="InterPro" id="IPR001387">
    <property type="entry name" value="Cro/C1-type_HTH"/>
</dbReference>
<feature type="domain" description="HTH cro/C1-type" evidence="1">
    <location>
        <begin position="64"/>
        <end position="86"/>
    </location>
</feature>
<name>A0ABU5JB15_9ACTN</name>
<dbReference type="Gene3D" id="1.10.260.40">
    <property type="entry name" value="lambda repressor-like DNA-binding domains"/>
    <property type="match status" value="1"/>
</dbReference>
<protein>
    <recommendedName>
        <fullName evidence="1">HTH cro/C1-type domain-containing protein</fullName>
    </recommendedName>
</protein>
<evidence type="ECO:0000313" key="3">
    <source>
        <dbReference type="Proteomes" id="UP001290101"/>
    </source>
</evidence>
<proteinExistence type="predicted"/>
<comment type="caution">
    <text evidence="2">The sequence shown here is derived from an EMBL/GenBank/DDBJ whole genome shotgun (WGS) entry which is preliminary data.</text>
</comment>
<keyword evidence="3" id="KW-1185">Reference proteome</keyword>
<gene>
    <name evidence="2" type="ORF">U2F25_09660</name>
</gene>
<dbReference type="Proteomes" id="UP001290101">
    <property type="component" value="Unassembled WGS sequence"/>
</dbReference>
<reference evidence="2 3" key="1">
    <citation type="submission" date="2023-12" db="EMBL/GenBank/DDBJ databases">
        <title>Micromonospora sp. nov., isolated from Atacama Desert.</title>
        <authorList>
            <person name="Carro L."/>
            <person name="Golinska P."/>
            <person name="Klenk H.-P."/>
            <person name="Goodfellow M."/>
        </authorList>
    </citation>
    <scope>NUCLEOTIDE SEQUENCE [LARGE SCALE GENOMIC DNA]</scope>
    <source>
        <strain evidence="2 3">4G53</strain>
    </source>
</reference>
<accession>A0ABU5JB15</accession>
<dbReference type="RefSeq" id="WP_322440020.1">
    <property type="nucleotide sequence ID" value="NZ_JAXOTQ010000010.1"/>
</dbReference>
<evidence type="ECO:0000313" key="2">
    <source>
        <dbReference type="EMBL" id="MDZ5489726.1"/>
    </source>
</evidence>
<evidence type="ECO:0000259" key="1">
    <source>
        <dbReference type="PROSITE" id="PS50943"/>
    </source>
</evidence>
<sequence length="142" mass="15887">MSDRPADQAEDVTSRLIQTRLRELFQASGEDRPPYTEGEVARALTARGHRITAEGIRNLLRSPRINPKATTLRALAEFFNVPAGYLLGDDEPEAASREARVMARSFEKLNPRSRKSLARVIDEFLQLEEAARDAAEPSRPAE</sequence>
<dbReference type="EMBL" id="JAXOTQ010000010">
    <property type="protein sequence ID" value="MDZ5489726.1"/>
    <property type="molecule type" value="Genomic_DNA"/>
</dbReference>
<dbReference type="PROSITE" id="PS50943">
    <property type="entry name" value="HTH_CROC1"/>
    <property type="match status" value="1"/>
</dbReference>
<dbReference type="InterPro" id="IPR010982">
    <property type="entry name" value="Lambda_DNA-bd_dom_sf"/>
</dbReference>
<organism evidence="2 3">
    <name type="scientific">Micromonospora sicca</name>
    <dbReference type="NCBI Taxonomy" id="2202420"/>
    <lineage>
        <taxon>Bacteria</taxon>
        <taxon>Bacillati</taxon>
        <taxon>Actinomycetota</taxon>
        <taxon>Actinomycetes</taxon>
        <taxon>Micromonosporales</taxon>
        <taxon>Micromonosporaceae</taxon>
        <taxon>Micromonospora</taxon>
    </lineage>
</organism>